<feature type="transmembrane region" description="Helical" evidence="1">
    <location>
        <begin position="397"/>
        <end position="414"/>
    </location>
</feature>
<reference evidence="2 3" key="1">
    <citation type="submission" date="2020-08" db="EMBL/GenBank/DDBJ databases">
        <title>Genemic of Streptomyces polyaspartic.</title>
        <authorList>
            <person name="Liu W."/>
        </authorList>
    </citation>
    <scope>NUCLEOTIDE SEQUENCE [LARGE SCALE GENOMIC DNA]</scope>
    <source>
        <strain evidence="2 3">TRM66268-LWL</strain>
    </source>
</reference>
<dbReference type="EMBL" id="JACTVJ010000012">
    <property type="protein sequence ID" value="MBC9715729.1"/>
    <property type="molecule type" value="Genomic_DNA"/>
</dbReference>
<name>A0ABR7SK85_9ACTN</name>
<feature type="transmembrane region" description="Helical" evidence="1">
    <location>
        <begin position="426"/>
        <end position="444"/>
    </location>
</feature>
<keyword evidence="1" id="KW-0812">Transmembrane</keyword>
<proteinExistence type="predicted"/>
<evidence type="ECO:0000256" key="1">
    <source>
        <dbReference type="SAM" id="Phobius"/>
    </source>
</evidence>
<protein>
    <submittedName>
        <fullName evidence="2">Membrane-associated oxidoreductase</fullName>
    </submittedName>
</protein>
<keyword evidence="3" id="KW-1185">Reference proteome</keyword>
<feature type="transmembrane region" description="Helical" evidence="1">
    <location>
        <begin position="456"/>
        <end position="477"/>
    </location>
</feature>
<organism evidence="2 3">
    <name type="scientific">Streptomyces polyasparticus</name>
    <dbReference type="NCBI Taxonomy" id="2767826"/>
    <lineage>
        <taxon>Bacteria</taxon>
        <taxon>Bacillati</taxon>
        <taxon>Actinomycetota</taxon>
        <taxon>Actinomycetes</taxon>
        <taxon>Kitasatosporales</taxon>
        <taxon>Streptomycetaceae</taxon>
        <taxon>Streptomyces</taxon>
    </lineage>
</organism>
<evidence type="ECO:0000313" key="3">
    <source>
        <dbReference type="Proteomes" id="UP000642284"/>
    </source>
</evidence>
<evidence type="ECO:0000313" key="2">
    <source>
        <dbReference type="EMBL" id="MBC9715729.1"/>
    </source>
</evidence>
<dbReference type="Proteomes" id="UP000642284">
    <property type="component" value="Unassembled WGS sequence"/>
</dbReference>
<accession>A0ABR7SK85</accession>
<gene>
    <name evidence="2" type="ORF">H9Y04_24610</name>
</gene>
<keyword evidence="1" id="KW-1133">Transmembrane helix</keyword>
<sequence>MEILDLTSLEQRLCQAFPRGASIDLRQSPDEDPEHPGTWASERTVRAEVIRALLLGDASGPGEVPGLHLIGARIYGLLNLQYAEIPHPVRLIACHFEQPPDFRGAQTRQLDLSASHLPALMATAIRVDDVLRLTDCRISGSVELGSAQVVGGIFLDRTRLGVDGGCVLQLSQASVGNDIWAPEMVAHGEISLGAARIEGVLDLEDAHIKNANGDALNAAHLTVGTRLNAGGLKAEGRVRLTAAKVTGWLTFIEAELRNPGGVALGVSSCEAAGFSLWDAAPVSGDVKMHYANFKVIHAKPQVWPDTVRLDGLTYETLAPRLPASQRLALLERDEDGFVPHAYEQLAASYRRVGDDAEARAVQLAKQRRHRTTLPWYGKLWGHLQDATVGYGFRPTRAMAWLLALLLLGSVTYGLNHPAERGKGPDFNPVIYALDLLLPIIDFGQEKAYAPTGPYQWLSYLLIAAGWILATTIAAGVTRNLNRA</sequence>
<comment type="caution">
    <text evidence="2">The sequence shown here is derived from an EMBL/GenBank/DDBJ whole genome shotgun (WGS) entry which is preliminary data.</text>
</comment>
<keyword evidence="1" id="KW-0472">Membrane</keyword>